<name>A0A6J1CWT9_MOMCH</name>
<keyword evidence="15" id="KW-1185">Reference proteome</keyword>
<keyword evidence="7" id="KW-0735">Signal-anchor</keyword>
<comment type="pathway">
    <text evidence="2">Glycan metabolism.</text>
</comment>
<evidence type="ECO:0000313" key="15">
    <source>
        <dbReference type="Proteomes" id="UP000504603"/>
    </source>
</evidence>
<evidence type="ECO:0000256" key="14">
    <source>
        <dbReference type="SAM" id="MobiDB-lite"/>
    </source>
</evidence>
<keyword evidence="10" id="KW-0325">Glycoprotein</keyword>
<evidence type="ECO:0000256" key="5">
    <source>
        <dbReference type="ARBA" id="ARBA00022679"/>
    </source>
</evidence>
<reference evidence="16" key="1">
    <citation type="submission" date="2025-08" db="UniProtKB">
        <authorList>
            <consortium name="RefSeq"/>
        </authorList>
    </citation>
    <scope>IDENTIFICATION</scope>
    <source>
        <strain evidence="16">OHB3-1</strain>
    </source>
</reference>
<dbReference type="AlphaFoldDB" id="A0A6J1CWT9"/>
<dbReference type="GO" id="GO:0016757">
    <property type="term" value="F:glycosyltransferase activity"/>
    <property type="evidence" value="ECO:0007669"/>
    <property type="project" value="UniProtKB-KW"/>
</dbReference>
<gene>
    <name evidence="16" type="primary">LOC111015133</name>
</gene>
<protein>
    <recommendedName>
        <fullName evidence="13">O-fucosyltransferase family protein</fullName>
    </recommendedName>
</protein>
<evidence type="ECO:0000256" key="3">
    <source>
        <dbReference type="ARBA" id="ARBA00007737"/>
    </source>
</evidence>
<dbReference type="CDD" id="cd11299">
    <property type="entry name" value="O-FucT_plant"/>
    <property type="match status" value="1"/>
</dbReference>
<feature type="region of interest" description="Disordered" evidence="14">
    <location>
        <begin position="1"/>
        <end position="21"/>
    </location>
</feature>
<dbReference type="GO" id="GO:0016020">
    <property type="term" value="C:membrane"/>
    <property type="evidence" value="ECO:0007669"/>
    <property type="project" value="UniProtKB-SubCell"/>
</dbReference>
<accession>A0A6J1CWT9</accession>
<comment type="similarity">
    <text evidence="3">Belongs to the glycosyltransferase GT106 family.</text>
</comment>
<dbReference type="GO" id="GO:0006004">
    <property type="term" value="P:fucose metabolic process"/>
    <property type="evidence" value="ECO:0007669"/>
    <property type="project" value="UniProtKB-KW"/>
</dbReference>
<evidence type="ECO:0000256" key="2">
    <source>
        <dbReference type="ARBA" id="ARBA00004881"/>
    </source>
</evidence>
<dbReference type="GO" id="GO:0005737">
    <property type="term" value="C:cytoplasm"/>
    <property type="evidence" value="ECO:0007669"/>
    <property type="project" value="TreeGrafter"/>
</dbReference>
<keyword evidence="9" id="KW-0472">Membrane</keyword>
<dbReference type="Gene3D" id="3.40.50.11350">
    <property type="match status" value="1"/>
</dbReference>
<dbReference type="InterPro" id="IPR024709">
    <property type="entry name" value="FucosylTrfase_pln"/>
</dbReference>
<evidence type="ECO:0000256" key="9">
    <source>
        <dbReference type="ARBA" id="ARBA00023136"/>
    </source>
</evidence>
<proteinExistence type="inferred from homology"/>
<evidence type="ECO:0000256" key="1">
    <source>
        <dbReference type="ARBA" id="ARBA00004606"/>
    </source>
</evidence>
<feature type="compositionally biased region" description="Low complexity" evidence="14">
    <location>
        <begin position="1"/>
        <end position="14"/>
    </location>
</feature>
<dbReference type="FunFam" id="3.40.50.11350:FF:000011">
    <property type="entry name" value="O-fucosyltransferase 28"/>
    <property type="match status" value="1"/>
</dbReference>
<dbReference type="GeneID" id="111015133"/>
<evidence type="ECO:0000313" key="16">
    <source>
        <dbReference type="RefSeq" id="XP_022145753.1"/>
    </source>
</evidence>
<dbReference type="KEGG" id="mcha:111015133"/>
<organism evidence="15 16">
    <name type="scientific">Momordica charantia</name>
    <name type="common">Bitter gourd</name>
    <name type="synonym">Balsam pear</name>
    <dbReference type="NCBI Taxonomy" id="3673"/>
    <lineage>
        <taxon>Eukaryota</taxon>
        <taxon>Viridiplantae</taxon>
        <taxon>Streptophyta</taxon>
        <taxon>Embryophyta</taxon>
        <taxon>Tracheophyta</taxon>
        <taxon>Spermatophyta</taxon>
        <taxon>Magnoliopsida</taxon>
        <taxon>eudicotyledons</taxon>
        <taxon>Gunneridae</taxon>
        <taxon>Pentapetalae</taxon>
        <taxon>rosids</taxon>
        <taxon>fabids</taxon>
        <taxon>Cucurbitales</taxon>
        <taxon>Cucurbitaceae</taxon>
        <taxon>Momordiceae</taxon>
        <taxon>Momordica</taxon>
    </lineage>
</organism>
<keyword evidence="5" id="KW-0808">Transferase</keyword>
<evidence type="ECO:0000256" key="13">
    <source>
        <dbReference type="ARBA" id="ARBA00030350"/>
    </source>
</evidence>
<sequence>MASGGPNNSGNGSPRHGGTTRRRVADFLDSDSRLSNFSDLYDEEDNSNGSIGGSHHHHHHLHVHHPVIRHFLLRSRALCWVPEAWILRIEEGFLSTAMILQSLGSGRNFGRKIFGILLFLAVVSVFLKFSFLNSHVEINGKIIDKGQLIIQTFKEDWVMAQRAVAEDEAAMPKRVLEKVSTPEIWMKPRSDNFYQCIARTRNRIRTSSKTNGYLLVHANGGLNQMRTGICDMVAVAKIMNATLVLPSLDHESFWTDPSDFKDIFDWRHFINVLKDDIVIVESLPARWATAKPFVKAPISWSKASYYRGEMLHLLKRHKVMMLTHTDSRLANNGLASSVQKLRCRANYEALRFTKEIEDLGKRLVDRLRKDGEPYIALHLRYEKDMLAFTGCSHNLTAQEDEELKVMRYNVKHWKEKEIDAKEKRLLGGCPMTPMEAAILLKALGYPSATNIYIVAGEIYGSDSMAAFRSEYPNVFSHSTLATEEELAPFKPYQNRMAALDYIVAVESDVFVYTYDGNMAKAVQGHRRFEGFRKTINPDRQNLVRLIDQLEQEVISWEEFSREVKEFHKERLGAPYLRLVGETPRLEENFYANPLPGCICNKSQNRILRLENEKKRSLQALSQR</sequence>
<evidence type="ECO:0000256" key="4">
    <source>
        <dbReference type="ARBA" id="ARBA00022676"/>
    </source>
</evidence>
<keyword evidence="11" id="KW-0294">Fucose metabolism</keyword>
<dbReference type="InterPro" id="IPR019378">
    <property type="entry name" value="GDP-Fuc_O-FucTrfase"/>
</dbReference>
<dbReference type="RefSeq" id="XP_022145753.1">
    <property type="nucleotide sequence ID" value="XM_022290061.1"/>
</dbReference>
<keyword evidence="6" id="KW-0812">Transmembrane</keyword>
<evidence type="ECO:0000256" key="8">
    <source>
        <dbReference type="ARBA" id="ARBA00022989"/>
    </source>
</evidence>
<keyword evidence="8" id="KW-1133">Transmembrane helix</keyword>
<dbReference type="OrthoDB" id="2015856at2759"/>
<keyword evidence="4" id="KW-0328">Glycosyltransferase</keyword>
<dbReference type="Proteomes" id="UP000504603">
    <property type="component" value="Unplaced"/>
</dbReference>
<dbReference type="PANTHER" id="PTHR31741">
    <property type="entry name" value="OS02G0726500 PROTEIN-RELATED"/>
    <property type="match status" value="1"/>
</dbReference>
<evidence type="ECO:0000256" key="6">
    <source>
        <dbReference type="ARBA" id="ARBA00022692"/>
    </source>
</evidence>
<comment type="subcellular location">
    <subcellularLocation>
        <location evidence="1">Membrane</location>
        <topology evidence="1">Single-pass type II membrane protein</topology>
    </subcellularLocation>
</comment>
<keyword evidence="12" id="KW-0119">Carbohydrate metabolism</keyword>
<dbReference type="Pfam" id="PF10250">
    <property type="entry name" value="O-FucT"/>
    <property type="match status" value="1"/>
</dbReference>
<dbReference type="PANTHER" id="PTHR31741:SF4">
    <property type="entry name" value="O-FUCOSYLTRANSFERASE 28"/>
    <property type="match status" value="1"/>
</dbReference>
<evidence type="ECO:0000256" key="11">
    <source>
        <dbReference type="ARBA" id="ARBA00023253"/>
    </source>
</evidence>
<evidence type="ECO:0000256" key="10">
    <source>
        <dbReference type="ARBA" id="ARBA00023180"/>
    </source>
</evidence>
<evidence type="ECO:0000256" key="7">
    <source>
        <dbReference type="ARBA" id="ARBA00022968"/>
    </source>
</evidence>
<evidence type="ECO:0000256" key="12">
    <source>
        <dbReference type="ARBA" id="ARBA00023277"/>
    </source>
</evidence>